<dbReference type="Gene3D" id="3.40.50.12780">
    <property type="entry name" value="N-terminal domain of ligase-like"/>
    <property type="match status" value="1"/>
</dbReference>
<dbReference type="PROSITE" id="PS50075">
    <property type="entry name" value="CARRIER"/>
    <property type="match status" value="1"/>
</dbReference>
<accession>A0ABS9TBX4</accession>
<proteinExistence type="predicted"/>
<organism evidence="4 5">
    <name type="scientific">Pseudonocardia alaniniphila</name>
    <dbReference type="NCBI Taxonomy" id="75291"/>
    <lineage>
        <taxon>Bacteria</taxon>
        <taxon>Bacillati</taxon>
        <taxon>Actinomycetota</taxon>
        <taxon>Actinomycetes</taxon>
        <taxon>Pseudonocardiales</taxon>
        <taxon>Pseudonocardiaceae</taxon>
        <taxon>Pseudonocardia</taxon>
    </lineage>
</organism>
<dbReference type="PANTHER" id="PTHR45527">
    <property type="entry name" value="NONRIBOSOMAL PEPTIDE SYNTHETASE"/>
    <property type="match status" value="1"/>
</dbReference>
<dbReference type="SUPFAM" id="SSF56801">
    <property type="entry name" value="Acetyl-CoA synthetase-like"/>
    <property type="match status" value="1"/>
</dbReference>
<dbReference type="InterPro" id="IPR010071">
    <property type="entry name" value="AA_adenyl_dom"/>
</dbReference>
<dbReference type="InterPro" id="IPR045851">
    <property type="entry name" value="AMP-bd_C_sf"/>
</dbReference>
<dbReference type="InterPro" id="IPR009081">
    <property type="entry name" value="PP-bd_ACP"/>
</dbReference>
<feature type="transmembrane region" description="Helical" evidence="2">
    <location>
        <begin position="940"/>
        <end position="968"/>
    </location>
</feature>
<feature type="transmembrane region" description="Helical" evidence="2">
    <location>
        <begin position="1188"/>
        <end position="1210"/>
    </location>
</feature>
<keyword evidence="2" id="KW-0812">Transmembrane</keyword>
<keyword evidence="5" id="KW-1185">Reference proteome</keyword>
<keyword evidence="2" id="KW-1133">Transmembrane helix</keyword>
<dbReference type="NCBIfam" id="TIGR01733">
    <property type="entry name" value="AA-adenyl-dom"/>
    <property type="match status" value="1"/>
</dbReference>
<evidence type="ECO:0000256" key="2">
    <source>
        <dbReference type="SAM" id="Phobius"/>
    </source>
</evidence>
<dbReference type="NCBIfam" id="TIGR02353">
    <property type="entry name" value="NRPS_term_dom"/>
    <property type="match status" value="1"/>
</dbReference>
<feature type="compositionally biased region" description="Pro residues" evidence="1">
    <location>
        <begin position="1542"/>
        <end position="1579"/>
    </location>
</feature>
<dbReference type="RefSeq" id="WP_241036016.1">
    <property type="nucleotide sequence ID" value="NZ_BAAAJF010000078.1"/>
</dbReference>
<name>A0ABS9TBX4_9PSEU</name>
<dbReference type="InterPro" id="IPR025110">
    <property type="entry name" value="AMP-bd_C"/>
</dbReference>
<dbReference type="Gene3D" id="2.160.10.10">
    <property type="entry name" value="Hexapeptide repeat proteins"/>
    <property type="match status" value="2"/>
</dbReference>
<feature type="compositionally biased region" description="Pro residues" evidence="1">
    <location>
        <begin position="1523"/>
        <end position="1533"/>
    </location>
</feature>
<feature type="compositionally biased region" description="Pro residues" evidence="1">
    <location>
        <begin position="1588"/>
        <end position="1613"/>
    </location>
</feature>
<dbReference type="PANTHER" id="PTHR45527:SF1">
    <property type="entry name" value="FATTY ACID SYNTHASE"/>
    <property type="match status" value="1"/>
</dbReference>
<dbReference type="Pfam" id="PF00550">
    <property type="entry name" value="PP-binding"/>
    <property type="match status" value="1"/>
</dbReference>
<dbReference type="InterPro" id="IPR020845">
    <property type="entry name" value="AMP-binding_CS"/>
</dbReference>
<feature type="compositionally biased region" description="Polar residues" evidence="1">
    <location>
        <begin position="1638"/>
        <end position="1648"/>
    </location>
</feature>
<evidence type="ECO:0000313" key="5">
    <source>
        <dbReference type="Proteomes" id="UP001299970"/>
    </source>
</evidence>
<evidence type="ECO:0000313" key="4">
    <source>
        <dbReference type="EMBL" id="MCH6166007.1"/>
    </source>
</evidence>
<evidence type="ECO:0000256" key="1">
    <source>
        <dbReference type="SAM" id="MobiDB-lite"/>
    </source>
</evidence>
<dbReference type="EMBL" id="JAKXMK010000007">
    <property type="protein sequence ID" value="MCH6166007.1"/>
    <property type="molecule type" value="Genomic_DNA"/>
</dbReference>
<dbReference type="Gene3D" id="1.10.1200.10">
    <property type="entry name" value="ACP-like"/>
    <property type="match status" value="1"/>
</dbReference>
<feature type="transmembrane region" description="Helical" evidence="2">
    <location>
        <begin position="706"/>
        <end position="727"/>
    </location>
</feature>
<evidence type="ECO:0000259" key="3">
    <source>
        <dbReference type="PROSITE" id="PS50075"/>
    </source>
</evidence>
<sequence>MTVLRDRHPETGVPPELSDLVLVGDEPGRGVRWRPGERLEQLFEDRCDELSSAGRTDHLAVDGAEEALTYPELDCRANRLARYLLDLGVGPGERVALLLDDAVRAYVGMLAVLKVGAAYVPLDVGFPADRLAFIVSDADVAVVLSLEHLRPHLADADAEVVCLDSTAADIDEYDEQRLDPDERGEFADGPAYIIYTSGSTGRPKGVAVAHSAICNFVRVATEVYGYRSDDRVYQGLTMAFDFSVEEIWVPWAVGATLVPKPSGSSLLGVDLHEFLTEQRVTAMCCVPTLLATLDDELPEVRFLLVSGEACPHDLIVRWSRPGRRFLNVYGPTEATVTATWTVLDPDRPVTIGGPLPTYATVILDPEDPGRALPFGETGEIGIAGVGLAIGYVNRDDLTESAFVPDFLGVPDNPSGRIYRTGDLGRVNPDGEIEYLGRIDLQVKIRGYRIELTEIESVLLEVPGIAQAVVDTYEPAHGTVELVGYYSLRRDTENVEPAEVHAALSERLPAYMVPAYLEQLDVIPMTTNGKADRENLPAPTQRGLRVAREVVEPSTVTQQVLAELMAETVGVDHVSADSHFFDDLGANSLLMAKFCGRVRKRDDLPSISIRDVYTHPTVASLAASLPEPDVARQPVSADDSASVRPVVPAKSLAVRAKRVSTAGYVLCGTLQLLAFVASLCLGGVVLERGFDWVSRATDWQGAYLRSLAYGAAVFAGYCLLPIVAKWLLIGRWKATEFPIWGLRYFRFWLVKLLIRANPMALFRGSPLFVLYLRALGAKIGPGTTIFSRSVPVCTDMLTIGAGTVIRESAVVLGYRAQAGMIQIGPITLGNNVLVAEKTVLEIGTSIGDGAQLGHCSSLHPGQHIPTGQAWHGSPAVPTDVDYRVIAEARCGKVRRFWYGFLQLFNVLLLAPLGLAVLVEVVSVVPWTVELLGEGHHRLTGWLFYVEVLAVSLVLFLGAAVLGLVGVAVVPRLLSRLVVPGKVHALYGFHYYVHRMIRRLTNVRFYHSVFGDSSYIVHYLKWLGYRLPRVVQTGSNFGSELAHDTPYLTTVGAGTMVSDGLTVMNADYTSTSFRVAKAQLGEDNFLGNSLAFPVGAKVGDNCLLATKAMIPIGGPLRENVGLLGSPCFEIPRSVQRDDDLRKTGAELERGLALKNRYNRRTIVLFLMVRWFQTFLLLLVTAMAGDLYHLLGQWAVAAALLLVMLLAIGYSTLVERLTTGFRALKPRVCSIYDPYFWWHERHWKMLAAPLFNGTPFRPMMMRMLGVKVGRRVFDNGCSIPEKTLAIIGDEATINEGTVIQCHSLEDGAFKSDRTVIGARCTLGVQAFVHYGVTTGPDSVIDADSFLMKGEEVAAGARWRGNPAVEMQEATLRAVIPAPPVLAAIETPVAPLPMPRILPAGVAVAVSMALSLSIAVTVALASTPDRRAAVAVPPDGATGSVPPPPATGAQPQLEPGVPQRRTEPHETVPDGDEIAVTPDPGAARQSSPGSAQSLGPGRAVQGAAVERARNSARGPMPEQPAIRRPAAQPPVAQPPVAEPLVAEPPVAEPPVAQPPVAQPPAAEPPVAEPPVAEPPAEQPPAVDPPVVESPAALPPVLRPPAVQPPVVRPPAAPPSVDQPPASEPSAVRLPATRHPVSRPPSDVTQAPTSRSQRPPRGDSGTPPTPSSASDTPDEDASTPGSTGR</sequence>
<dbReference type="Pfam" id="PF13193">
    <property type="entry name" value="AMP-binding_C"/>
    <property type="match status" value="1"/>
</dbReference>
<gene>
    <name evidence="4" type="ORF">MMF94_09970</name>
</gene>
<dbReference type="InterPro" id="IPR036736">
    <property type="entry name" value="ACP-like_sf"/>
</dbReference>
<dbReference type="InterPro" id="IPR000873">
    <property type="entry name" value="AMP-dep_synth/lig_dom"/>
</dbReference>
<dbReference type="SUPFAM" id="SSF51161">
    <property type="entry name" value="Trimeric LpxA-like enzymes"/>
    <property type="match status" value="2"/>
</dbReference>
<feature type="transmembrane region" description="Helical" evidence="2">
    <location>
        <begin position="1393"/>
        <end position="1417"/>
    </location>
</feature>
<protein>
    <submittedName>
        <fullName evidence="4">Amino acid adenylation domain-containing protein</fullName>
    </submittedName>
</protein>
<reference evidence="4 5" key="1">
    <citation type="submission" date="2022-03" db="EMBL/GenBank/DDBJ databases">
        <title>Pseudonocardia alaer sp. nov., a novel actinomycete isolated from reed forest soil.</title>
        <authorList>
            <person name="Wang L."/>
        </authorList>
    </citation>
    <scope>NUCLEOTIDE SEQUENCE [LARGE SCALE GENOMIC DNA]</scope>
    <source>
        <strain evidence="4 5">Y-16303</strain>
    </source>
</reference>
<dbReference type="PROSITE" id="PS00455">
    <property type="entry name" value="AMP_BINDING"/>
    <property type="match status" value="1"/>
</dbReference>
<feature type="compositionally biased region" description="Low complexity" evidence="1">
    <location>
        <begin position="1653"/>
        <end position="1666"/>
    </location>
</feature>
<feature type="transmembrane region" description="Helical" evidence="2">
    <location>
        <begin position="661"/>
        <end position="685"/>
    </location>
</feature>
<dbReference type="Gene3D" id="3.30.300.30">
    <property type="match status" value="1"/>
</dbReference>
<feature type="compositionally biased region" description="Polar residues" evidence="1">
    <location>
        <begin position="1480"/>
        <end position="1489"/>
    </location>
</feature>
<feature type="domain" description="Carrier" evidence="3">
    <location>
        <begin position="551"/>
        <end position="628"/>
    </location>
</feature>
<dbReference type="Proteomes" id="UP001299970">
    <property type="component" value="Unassembled WGS sequence"/>
</dbReference>
<dbReference type="InterPro" id="IPR011004">
    <property type="entry name" value="Trimer_LpxA-like_sf"/>
</dbReference>
<dbReference type="InterPro" id="IPR012728">
    <property type="entry name" value="Pls/PosA_C"/>
</dbReference>
<dbReference type="InterPro" id="IPR042099">
    <property type="entry name" value="ANL_N_sf"/>
</dbReference>
<feature type="transmembrane region" description="Helical" evidence="2">
    <location>
        <begin position="895"/>
        <end position="920"/>
    </location>
</feature>
<feature type="transmembrane region" description="Helical" evidence="2">
    <location>
        <begin position="1160"/>
        <end position="1182"/>
    </location>
</feature>
<keyword evidence="2" id="KW-0472">Membrane</keyword>
<dbReference type="Pfam" id="PF00501">
    <property type="entry name" value="AMP-binding"/>
    <property type="match status" value="1"/>
</dbReference>
<feature type="region of interest" description="Disordered" evidence="1">
    <location>
        <begin position="1426"/>
        <end position="1680"/>
    </location>
</feature>
<dbReference type="SUPFAM" id="SSF47336">
    <property type="entry name" value="ACP-like"/>
    <property type="match status" value="1"/>
</dbReference>
<comment type="caution">
    <text evidence="4">The sequence shown here is derived from an EMBL/GenBank/DDBJ whole genome shotgun (WGS) entry which is preliminary data.</text>
</comment>
<dbReference type="CDD" id="cd05930">
    <property type="entry name" value="A_NRPS"/>
    <property type="match status" value="1"/>
</dbReference>